<dbReference type="PANTHER" id="PTHR23504">
    <property type="entry name" value="MAJOR FACILITATOR SUPERFAMILY DOMAIN-CONTAINING PROTEIN 10"/>
    <property type="match status" value="1"/>
</dbReference>
<feature type="domain" description="Major facilitator superfamily (MFS) profile" evidence="8">
    <location>
        <begin position="28"/>
        <end position="593"/>
    </location>
</feature>
<feature type="compositionally biased region" description="Polar residues" evidence="6">
    <location>
        <begin position="615"/>
        <end position="634"/>
    </location>
</feature>
<dbReference type="GO" id="GO:0016020">
    <property type="term" value="C:membrane"/>
    <property type="evidence" value="ECO:0007669"/>
    <property type="project" value="UniProtKB-SubCell"/>
</dbReference>
<feature type="transmembrane region" description="Helical" evidence="7">
    <location>
        <begin position="199"/>
        <end position="221"/>
    </location>
</feature>
<keyword evidence="2" id="KW-0813">Transport</keyword>
<feature type="transmembrane region" description="Helical" evidence="7">
    <location>
        <begin position="31"/>
        <end position="54"/>
    </location>
</feature>
<reference evidence="10" key="2">
    <citation type="submission" date="2025-08" db="UniProtKB">
        <authorList>
            <consortium name="RefSeq"/>
        </authorList>
    </citation>
    <scope>IDENTIFICATION</scope>
    <source>
        <strain evidence="10">S238N-H82</strain>
        <tissue evidence="10">Testes</tissue>
    </source>
</reference>
<dbReference type="Pfam" id="PF07690">
    <property type="entry name" value="MFS_1"/>
    <property type="match status" value="1"/>
</dbReference>
<dbReference type="InterPro" id="IPR011701">
    <property type="entry name" value="MFS"/>
</dbReference>
<keyword evidence="9" id="KW-1185">Reference proteome</keyword>
<feature type="transmembrane region" description="Helical" evidence="7">
    <location>
        <begin position="66"/>
        <end position="88"/>
    </location>
</feature>
<dbReference type="OrthoDB" id="10041747at2759"/>
<feature type="compositionally biased region" description="Acidic residues" evidence="6">
    <location>
        <begin position="602"/>
        <end position="613"/>
    </location>
</feature>
<dbReference type="PANTHER" id="PTHR23504:SF15">
    <property type="entry name" value="MAJOR FACILITATOR SUPERFAMILY (MFS) PROFILE DOMAIN-CONTAINING PROTEIN"/>
    <property type="match status" value="1"/>
</dbReference>
<dbReference type="InterPro" id="IPR020846">
    <property type="entry name" value="MFS_dom"/>
</dbReference>
<dbReference type="OMA" id="RTIGPMV"/>
<feature type="compositionally biased region" description="Polar residues" evidence="6">
    <location>
        <begin position="231"/>
        <end position="242"/>
    </location>
</feature>
<feature type="region of interest" description="Disordered" evidence="6">
    <location>
        <begin position="231"/>
        <end position="274"/>
    </location>
</feature>
<keyword evidence="4 7" id="KW-1133">Transmembrane helix</keyword>
<evidence type="ECO:0000256" key="6">
    <source>
        <dbReference type="SAM" id="MobiDB-lite"/>
    </source>
</evidence>
<feature type="transmembrane region" description="Helical" evidence="7">
    <location>
        <begin position="387"/>
        <end position="405"/>
    </location>
</feature>
<reference evidence="9" key="1">
    <citation type="journal article" date="2020" name="Nat. Ecol. Evol.">
        <title>Deeply conserved synteny resolves early events in vertebrate evolution.</title>
        <authorList>
            <person name="Simakov O."/>
            <person name="Marletaz F."/>
            <person name="Yue J.X."/>
            <person name="O'Connell B."/>
            <person name="Jenkins J."/>
            <person name="Brandt A."/>
            <person name="Calef R."/>
            <person name="Tung C.H."/>
            <person name="Huang T.K."/>
            <person name="Schmutz J."/>
            <person name="Satoh N."/>
            <person name="Yu J.K."/>
            <person name="Putnam N.H."/>
            <person name="Green R.E."/>
            <person name="Rokhsar D.S."/>
        </authorList>
    </citation>
    <scope>NUCLEOTIDE SEQUENCE [LARGE SCALE GENOMIC DNA]</scope>
    <source>
        <strain evidence="9">S238N-H82</strain>
    </source>
</reference>
<evidence type="ECO:0000256" key="1">
    <source>
        <dbReference type="ARBA" id="ARBA00004141"/>
    </source>
</evidence>
<dbReference type="PROSITE" id="PS50850">
    <property type="entry name" value="MFS"/>
    <property type="match status" value="1"/>
</dbReference>
<evidence type="ECO:0000256" key="2">
    <source>
        <dbReference type="ARBA" id="ARBA00022448"/>
    </source>
</evidence>
<feature type="transmembrane region" description="Helical" evidence="7">
    <location>
        <begin position="315"/>
        <end position="336"/>
    </location>
</feature>
<dbReference type="GO" id="GO:0022857">
    <property type="term" value="F:transmembrane transporter activity"/>
    <property type="evidence" value="ECO:0007669"/>
    <property type="project" value="InterPro"/>
</dbReference>
<evidence type="ECO:0000313" key="10">
    <source>
        <dbReference type="RefSeq" id="XP_035675560.1"/>
    </source>
</evidence>
<dbReference type="CDD" id="cd17330">
    <property type="entry name" value="MFS_SLC46_TetA_like"/>
    <property type="match status" value="1"/>
</dbReference>
<keyword evidence="5 7" id="KW-0472">Membrane</keyword>
<sequence>MNPLFEHLLCRGDHRTARPVMPSFPLKQLSVVGGILFTHHFGASVIFPFLPFLTHDFFPYLKSNQIGYYAGFLASAYFTGSFFGSFMWGRLSDFLGRRPILLCGIVGSMLSSMLFGFSMSFGWAVAARLLWGFLDGNLGVSKTYLFEATDVVYHPFTFSLVGASSGLGRLVGPIAGGFLSCPAVRIPGFDVFFFRKFPYLLPCLVAVCLAIINLLASCFFLRETQLDQVPTSTDTSENQSLLESDEDSGIDAQNGEEEDLESEHWDDTISRQGPAEDQSSLWCCRPCCKKICRPQTRQGSNKSVPIRKLLRDRRILLSCVLYGLLGFSAILTNELLPLLLVSSHKHGGYNFDTSEISLVLTGSSIFQILSQIVVFPNLARKYSYKTLFRAAIFMFMIGTVCTPFMNQMTGPIPERDGEIIIENATEILPHYSATPSNVPSSQQPGPSVLRYSARETAFNTIKSNNDSNIGKCRLDDKGGKTHVAISDVPIKVWAVVVFTTAFGIVGRVSSFTAIMVMVGNSAMPYFRGTVNGISQSFVALARLLGPIVGGNLFAWTTENGLPWPLNFHLVFYLAVLIDVIILCLTLLLPDSINKPRVEDIREDEDENLTDDESVLYSSDENEQSCSSRRTAVIA</sequence>
<evidence type="ECO:0000256" key="3">
    <source>
        <dbReference type="ARBA" id="ARBA00022692"/>
    </source>
</evidence>
<feature type="transmembrane region" description="Helical" evidence="7">
    <location>
        <begin position="492"/>
        <end position="516"/>
    </location>
</feature>
<dbReference type="InterPro" id="IPR001958">
    <property type="entry name" value="Tet-R_TetA/multi-R_MdtG-like"/>
</dbReference>
<evidence type="ECO:0000256" key="4">
    <source>
        <dbReference type="ARBA" id="ARBA00022989"/>
    </source>
</evidence>
<comment type="subcellular location">
    <subcellularLocation>
        <location evidence="1">Membrane</location>
        <topology evidence="1">Multi-pass membrane protein</topology>
    </subcellularLocation>
</comment>
<feature type="region of interest" description="Disordered" evidence="6">
    <location>
        <begin position="602"/>
        <end position="634"/>
    </location>
</feature>
<feature type="transmembrane region" description="Helical" evidence="7">
    <location>
        <begin position="100"/>
        <end position="126"/>
    </location>
</feature>
<dbReference type="PRINTS" id="PR01035">
    <property type="entry name" value="TCRTETA"/>
</dbReference>
<evidence type="ECO:0000259" key="8">
    <source>
        <dbReference type="PROSITE" id="PS50850"/>
    </source>
</evidence>
<feature type="transmembrane region" description="Helical" evidence="7">
    <location>
        <begin position="356"/>
        <end position="375"/>
    </location>
</feature>
<keyword evidence="3 7" id="KW-0812">Transmembrane</keyword>
<dbReference type="SUPFAM" id="SSF103473">
    <property type="entry name" value="MFS general substrate transporter"/>
    <property type="match status" value="1"/>
</dbReference>
<dbReference type="Gene3D" id="1.20.1250.20">
    <property type="entry name" value="MFS general substrate transporter like domains"/>
    <property type="match status" value="2"/>
</dbReference>
<dbReference type="InterPro" id="IPR036259">
    <property type="entry name" value="MFS_trans_sf"/>
</dbReference>
<feature type="transmembrane region" description="Helical" evidence="7">
    <location>
        <begin position="537"/>
        <end position="557"/>
    </location>
</feature>
<dbReference type="GeneID" id="118415237"/>
<feature type="transmembrane region" description="Helical" evidence="7">
    <location>
        <begin position="569"/>
        <end position="588"/>
    </location>
</feature>
<feature type="compositionally biased region" description="Acidic residues" evidence="6">
    <location>
        <begin position="243"/>
        <end position="261"/>
    </location>
</feature>
<dbReference type="RefSeq" id="XP_035675560.1">
    <property type="nucleotide sequence ID" value="XM_035819667.1"/>
</dbReference>
<organism evidence="9 10">
    <name type="scientific">Branchiostoma floridae</name>
    <name type="common">Florida lancelet</name>
    <name type="synonym">Amphioxus</name>
    <dbReference type="NCBI Taxonomy" id="7739"/>
    <lineage>
        <taxon>Eukaryota</taxon>
        <taxon>Metazoa</taxon>
        <taxon>Chordata</taxon>
        <taxon>Cephalochordata</taxon>
        <taxon>Leptocardii</taxon>
        <taxon>Amphioxiformes</taxon>
        <taxon>Branchiostomatidae</taxon>
        <taxon>Branchiostoma</taxon>
    </lineage>
</organism>
<name>A0A9J7MQI0_BRAFL</name>
<gene>
    <name evidence="10" type="primary">LOC118415237</name>
</gene>
<accession>A0A9J7MQI0</accession>
<dbReference type="KEGG" id="bfo:118415237"/>
<evidence type="ECO:0000256" key="5">
    <source>
        <dbReference type="ARBA" id="ARBA00023136"/>
    </source>
</evidence>
<protein>
    <submittedName>
        <fullName evidence="10">Probable peptide/nitrate transporter At3g43790 isoform X1</fullName>
    </submittedName>
</protein>
<evidence type="ECO:0000256" key="7">
    <source>
        <dbReference type="SAM" id="Phobius"/>
    </source>
</evidence>
<dbReference type="AlphaFoldDB" id="A0A9J7MQI0"/>
<proteinExistence type="predicted"/>
<evidence type="ECO:0000313" key="9">
    <source>
        <dbReference type="Proteomes" id="UP000001554"/>
    </source>
</evidence>
<dbReference type="Proteomes" id="UP000001554">
    <property type="component" value="Chromosome 5"/>
</dbReference>